<organism evidence="2">
    <name type="scientific">Human herpesvirus 8</name>
    <name type="common">HHV-8</name>
    <name type="synonym">Kaposi's sarcoma-associated herpesvirus</name>
    <dbReference type="NCBI Taxonomy" id="37296"/>
    <lineage>
        <taxon>Viruses</taxon>
        <taxon>Duplodnaviria</taxon>
        <taxon>Heunggongvirae</taxon>
        <taxon>Peploviricota</taxon>
        <taxon>Herviviricetes</taxon>
        <taxon>Herpesvirales</taxon>
        <taxon>Orthoherpesviridae</taxon>
        <taxon>Gammaherpesvirinae</taxon>
        <taxon>Rhadinovirus</taxon>
        <taxon>Rhadinovirus humangamma8</taxon>
    </lineage>
</organism>
<gene>
    <name evidence="2" type="primary">ORF-K15-N allele</name>
</gene>
<protein>
    <submittedName>
        <fullName evidence="2">Latent signal transducing membrane protein</fullName>
    </submittedName>
</protein>
<dbReference type="EMBL" id="MH613960">
    <property type="protein sequence ID" value="AYC62538.1"/>
    <property type="molecule type" value="Genomic_DNA"/>
</dbReference>
<evidence type="ECO:0000313" key="3">
    <source>
        <dbReference type="EMBL" id="AYC62541.1"/>
    </source>
</evidence>
<evidence type="ECO:0000313" key="2">
    <source>
        <dbReference type="EMBL" id="AYC62538.1"/>
    </source>
</evidence>
<reference evidence="2" key="1">
    <citation type="journal article" date="1999" name="J. Virol.">
        <title>Comparison of genetic variability at multiple loci across the genomes of the major subtypes of Kaposi's sarcoma-associated herpesvirus reveals evidence for recombination and for two distinct types of open reading frame K15 alleles at the right-hand end.</title>
        <authorList>
            <person name="Poole L.J."/>
            <person name="Zong J.C."/>
            <person name="Ciufo D.M."/>
            <person name="Alcendor D.J."/>
            <person name="Cannon J.S."/>
            <person name="Ambinder R."/>
            <person name="Orenstein J.M."/>
            <person name="Reitz M.S."/>
            <person name="Hayward G.S."/>
        </authorList>
    </citation>
    <scope>NUCLEOTIDE SEQUENCE</scope>
    <source>
        <strain evidence="4">HKS35</strain>
        <strain evidence="1">SAKS23</strain>
        <strain evidence="2">SAKS25</strain>
        <strain evidence="3">SAKS30</strain>
    </source>
</reference>
<evidence type="ECO:0000313" key="4">
    <source>
        <dbReference type="EMBL" id="AYC62543.1"/>
    </source>
</evidence>
<accession>A0A386ATS8</accession>
<reference evidence="2" key="3">
    <citation type="journal article" date="2007" name="Curr. Top. Microbiol. Immunol.">
        <title>Modern evolutionary history of the human KSHV genome.</title>
        <authorList>
            <person name="Hayward G.S."/>
            <person name="Zong J.C."/>
        </authorList>
    </citation>
    <scope>NUCLEOTIDE SEQUENCE</scope>
    <source>
        <strain evidence="4">HKS35</strain>
        <strain evidence="1">SAKS23</strain>
        <strain evidence="2">SAKS25</strain>
        <strain evidence="3">SAKS30</strain>
    </source>
</reference>
<dbReference type="Pfam" id="PF06126">
    <property type="entry name" value="Herpes_LAMP2"/>
    <property type="match status" value="1"/>
</dbReference>
<evidence type="ECO:0000313" key="1">
    <source>
        <dbReference type="EMBL" id="AYC62537.1"/>
    </source>
</evidence>
<name>A0A386ATS8_HHV8</name>
<organismHost>
    <name type="scientific">Homo sapiens</name>
    <name type="common">Human</name>
    <dbReference type="NCBI Taxonomy" id="9606"/>
</organismHost>
<dbReference type="EMBL" id="MH613959">
    <property type="protein sequence ID" value="AYC62537.1"/>
    <property type="molecule type" value="Genomic_DNA"/>
</dbReference>
<reference evidence="2" key="4">
    <citation type="submission" date="2018-07" db="EMBL/GenBank/DDBJ databases">
        <title>Sequence comparison of 60 intact ORF-K15(P), ORF-K15(M) and ORF-K15(N) allele genes and proteins encoded by Kaposi's sarcoma herpesvirus genomes from KS, PEL and PBMC samples collected worldwide.</title>
        <authorList>
            <person name="Zong J.-C."/>
            <person name="Hayward G.S."/>
        </authorList>
    </citation>
    <scope>NUCLEOTIDE SEQUENCE</scope>
    <source>
        <strain evidence="4">HKS35</strain>
        <strain evidence="1">SAKS23</strain>
        <strain evidence="2">SAKS25</strain>
        <strain evidence="3">SAKS30</strain>
    </source>
</reference>
<dbReference type="InterPro" id="IPR009304">
    <property type="entry name" value="Herpes_LAMP2"/>
</dbReference>
<dbReference type="EMBL" id="MH613975">
    <property type="protein sequence ID" value="AYC62543.1"/>
    <property type="molecule type" value="Genomic_DNA"/>
</dbReference>
<sequence>MKALICFWHLWLWALLVCFWCITMVCVDTAISIYTMACLLVVWILFLNTVSKYTRALSSRHVKWPSSWQLWIIACLSLGLWNISTPQSIAYGCSITAAIVSLATGFLTLIKHCTAFKLQIRHRILYISMFVLLITNMVLHLSNGWPSSRIVLSISYTLTLPFFCAFANVKKGHIQLVSHVSIGLVAGYPVTCCKTHLCTTISSGLSVSYIYFGITCIINTLRRRWMSSQRGILTFLLLQGGAIITQTLTTELLALHMLHNVTMDTSPTDTSKGHKTLLLVCFIFLWCLYVWQSVNKASLVTGILHLIAAWSHGGGCIHLVMLLTGAVKTGILTLLICISILLSTLQGLLVCYLYKKTKVVAVNSLQCRRQRICTRGQNLTHVDHHIGNDVTHPPPLPPVFRQPVRLSSHVTNRGHRSDEPNDMELQEMNGGHHSVVGYASILVLDAQESREPSPQPDQSGLSFLRVGSGSVFSIDTAPVSTQPTDDLYEEVLFSRN</sequence>
<reference evidence="4" key="2">
    <citation type="journal article" date="2006" name="Intervirology">
        <title>Ugandan Kaposi's sarcoma-associated herpesvirus phylogeny: evidence for cross-ethnic transmission of viral subtypes.</title>
        <authorList>
            <person name="Kajumbula H."/>
            <person name="Wallace R.G."/>
            <person name="Zong J.C."/>
            <person name="Hokello J."/>
            <person name="Sussman N."/>
            <person name="Simms S."/>
            <person name="Rockwell R.F."/>
            <person name="Pozos R."/>
            <person name="Hayward G.S."/>
            <person name="Boto W."/>
        </authorList>
    </citation>
    <scope>NUCLEOTIDE SEQUENCE</scope>
    <source>
        <strain evidence="4">HKS35</strain>
    </source>
</reference>
<dbReference type="EMBL" id="MH613972">
    <property type="protein sequence ID" value="AYC62541.1"/>
    <property type="molecule type" value="Genomic_DNA"/>
</dbReference>
<proteinExistence type="predicted"/>